<dbReference type="GO" id="GO:0005524">
    <property type="term" value="F:ATP binding"/>
    <property type="evidence" value="ECO:0007669"/>
    <property type="project" value="InterPro"/>
</dbReference>
<keyword evidence="5" id="KW-1185">Reference proteome</keyword>
<dbReference type="InParanoid" id="A0A2T0H0V5"/>
<dbReference type="Proteomes" id="UP000239352">
    <property type="component" value="Unassembled WGS sequence"/>
</dbReference>
<dbReference type="AlphaFoldDB" id="A0A2T0H0V5"/>
<dbReference type="EMBL" id="PVSR01000001">
    <property type="protein sequence ID" value="PRW65004.1"/>
    <property type="molecule type" value="Genomic_DNA"/>
</dbReference>
<reference evidence="4 5" key="1">
    <citation type="submission" date="2018-03" db="EMBL/GenBank/DDBJ databases">
        <title>Actinopolyspora mortivallis from Sahara, screening for active biomolecules.</title>
        <authorList>
            <person name="Selama O."/>
            <person name="Wellington E.M.H."/>
            <person name="Hacene H."/>
        </authorList>
    </citation>
    <scope>NUCLEOTIDE SEQUENCE [LARGE SCALE GENOMIC DNA]</scope>
    <source>
        <strain evidence="4 5">M5A</strain>
    </source>
</reference>
<dbReference type="Pfam" id="PF02374">
    <property type="entry name" value="ArsA_ATPase"/>
    <property type="match status" value="1"/>
</dbReference>
<dbReference type="GO" id="GO:0016887">
    <property type="term" value="F:ATP hydrolysis activity"/>
    <property type="evidence" value="ECO:0007669"/>
    <property type="project" value="InterPro"/>
</dbReference>
<dbReference type="RefSeq" id="WP_106111885.1">
    <property type="nucleotide sequence ID" value="NZ_PVSR01000001.1"/>
</dbReference>
<evidence type="ECO:0000259" key="3">
    <source>
        <dbReference type="Pfam" id="PF17886"/>
    </source>
</evidence>
<feature type="domain" description="ArsA HSP20-like" evidence="3">
    <location>
        <begin position="342"/>
        <end position="402"/>
    </location>
</feature>
<dbReference type="InterPro" id="IPR008978">
    <property type="entry name" value="HSP20-like_chaperone"/>
</dbReference>
<comment type="similarity">
    <text evidence="1">Belongs to the arsA ATPase family.</text>
</comment>
<evidence type="ECO:0000256" key="1">
    <source>
        <dbReference type="ARBA" id="ARBA00011040"/>
    </source>
</evidence>
<dbReference type="PANTHER" id="PTHR10803:SF3">
    <property type="entry name" value="ATPASE GET3"/>
    <property type="match status" value="1"/>
</dbReference>
<dbReference type="Gene3D" id="3.40.50.300">
    <property type="entry name" value="P-loop containing nucleotide triphosphate hydrolases"/>
    <property type="match status" value="1"/>
</dbReference>
<dbReference type="SUPFAM" id="SSF52540">
    <property type="entry name" value="P-loop containing nucleoside triphosphate hydrolases"/>
    <property type="match status" value="1"/>
</dbReference>
<evidence type="ECO:0000259" key="2">
    <source>
        <dbReference type="Pfam" id="PF02374"/>
    </source>
</evidence>
<dbReference type="InterPro" id="IPR027417">
    <property type="entry name" value="P-loop_NTPase"/>
</dbReference>
<dbReference type="PANTHER" id="PTHR10803">
    <property type="entry name" value="ARSENICAL PUMP-DRIVING ATPASE ARSENITE-TRANSLOCATING ATPASE"/>
    <property type="match status" value="1"/>
</dbReference>
<dbReference type="STRING" id="1050202.GCA_000384035_00901"/>
<name>A0A2T0H0V5_ACTMO</name>
<sequence>MRTLMFTGKGGVGKTTLAAATAVRLAERGGKILVLSTDPAHSLADCLGTGLDHEPRELSLSSGQGEWSETDVVLHAAEIATRGLLEEVWGRLREHLHTLLTSSGVAEVDAAELTGLPGVEELLALTEVRRLASEGPWDTVVVDCGPTAETLRLLTLPEALDDYLERLFPKHRRLVRGMLAGMAGDSHGDRWDALSEALGGLAARLEGLTGFLTDRTTSVRLVSTPESVVAAETRRVLTALSLHRIHVDGVLVNRMVPSPGEEEGAAAEWLRLRRGQQRGVVAELEGLGLPLRSVEHRASEPVGAAALRELGAGIYGAADPLEGAERRPVIDVRETPEHERARYWLRVALPLGPSTDPELTRVGDELAITVNGHRRLVALPSVLRRCVVVEAEAGDDGLAVGFRPDPEQWMR</sequence>
<proteinExistence type="inferred from homology"/>
<accession>A0A2T0H0V5</accession>
<dbReference type="InterPro" id="IPR016300">
    <property type="entry name" value="ATPase_ArsA/GET3"/>
</dbReference>
<dbReference type="InterPro" id="IPR040612">
    <property type="entry name" value="ArsA_HSP20-like"/>
</dbReference>
<dbReference type="Pfam" id="PF17886">
    <property type="entry name" value="ArsA_HSP20"/>
    <property type="match status" value="1"/>
</dbReference>
<dbReference type="Gene3D" id="2.60.40.790">
    <property type="match status" value="1"/>
</dbReference>
<dbReference type="NCBIfam" id="TIGR00345">
    <property type="entry name" value="GET3_arsA_TRC40"/>
    <property type="match status" value="1"/>
</dbReference>
<dbReference type="CDD" id="cd02035">
    <property type="entry name" value="ArsA"/>
    <property type="match status" value="1"/>
</dbReference>
<dbReference type="InterPro" id="IPR025723">
    <property type="entry name" value="ArsA/GET3_ATPase-like"/>
</dbReference>
<feature type="domain" description="ArsA/GET3 Anion-transporting ATPase-like" evidence="2">
    <location>
        <begin position="1"/>
        <end position="315"/>
    </location>
</feature>
<organism evidence="4 5">
    <name type="scientific">Actinopolyspora mortivallis</name>
    <dbReference type="NCBI Taxonomy" id="33906"/>
    <lineage>
        <taxon>Bacteria</taxon>
        <taxon>Bacillati</taxon>
        <taxon>Actinomycetota</taxon>
        <taxon>Actinomycetes</taxon>
        <taxon>Actinopolysporales</taxon>
        <taxon>Actinopolysporaceae</taxon>
        <taxon>Actinopolyspora</taxon>
    </lineage>
</organism>
<gene>
    <name evidence="4" type="ORF">CEP50_00220</name>
</gene>
<protein>
    <submittedName>
        <fullName evidence="4">Arsenic-transporting ATPase</fullName>
    </submittedName>
</protein>
<comment type="caution">
    <text evidence="4">The sequence shown here is derived from an EMBL/GenBank/DDBJ whole genome shotgun (WGS) entry which is preliminary data.</text>
</comment>
<evidence type="ECO:0000313" key="4">
    <source>
        <dbReference type="EMBL" id="PRW65004.1"/>
    </source>
</evidence>
<evidence type="ECO:0000313" key="5">
    <source>
        <dbReference type="Proteomes" id="UP000239352"/>
    </source>
</evidence>